<evidence type="ECO:0000313" key="3">
    <source>
        <dbReference type="EMBL" id="UXY21642.1"/>
    </source>
</evidence>
<proteinExistence type="predicted"/>
<sequence>MKRTRLWAGLAGAAAIATGVTFWAIQSESAEPPDSKAMSATQKAQETSRLLQTALKQQQQRDSQGATLTYRRVLDLDPDNKFAWYGLGVVAQTSGNTFGARAAYDKALKIDPSFMSALYSEAMMLKSSDPDRAEGLLKRAVAAEPKAAMLQMQLGQMLAAKGRDKEAKEAYRRAAAADPSLRPQIPEPYRDSVGHSSTPSPAESIG</sequence>
<dbReference type="Proteomes" id="UP001061298">
    <property type="component" value="Chromosome"/>
</dbReference>
<evidence type="ECO:0000256" key="2">
    <source>
        <dbReference type="SAM" id="MobiDB-lite"/>
    </source>
</evidence>
<gene>
    <name evidence="3" type="ORF">N8I84_25290</name>
</gene>
<protein>
    <submittedName>
        <fullName evidence="3">Tetratricopeptide repeat protein</fullName>
    </submittedName>
</protein>
<feature type="repeat" description="TPR" evidence="1">
    <location>
        <begin position="148"/>
        <end position="181"/>
    </location>
</feature>
<dbReference type="EMBL" id="CP106793">
    <property type="protein sequence ID" value="UXY21642.1"/>
    <property type="molecule type" value="Genomic_DNA"/>
</dbReference>
<feature type="compositionally biased region" description="Basic and acidic residues" evidence="2">
    <location>
        <begin position="161"/>
        <end position="172"/>
    </location>
</feature>
<evidence type="ECO:0000256" key="1">
    <source>
        <dbReference type="PROSITE-ProRule" id="PRU00339"/>
    </source>
</evidence>
<dbReference type="InterPro" id="IPR011990">
    <property type="entry name" value="TPR-like_helical_dom_sf"/>
</dbReference>
<accession>A0ABY6E4N6</accession>
<dbReference type="PANTHER" id="PTHR44395:SF1">
    <property type="entry name" value="PROTEIN O-MANNOSYL-TRANSFERASE TMTC3"/>
    <property type="match status" value="1"/>
</dbReference>
<dbReference type="Pfam" id="PF13432">
    <property type="entry name" value="TPR_16"/>
    <property type="match status" value="2"/>
</dbReference>
<dbReference type="SUPFAM" id="SSF48452">
    <property type="entry name" value="TPR-like"/>
    <property type="match status" value="1"/>
</dbReference>
<feature type="region of interest" description="Disordered" evidence="2">
    <location>
        <begin position="161"/>
        <end position="206"/>
    </location>
</feature>
<organism evidence="3 4">
    <name type="scientific">Streptomyces cynarae</name>
    <dbReference type="NCBI Taxonomy" id="2981134"/>
    <lineage>
        <taxon>Bacteria</taxon>
        <taxon>Bacillati</taxon>
        <taxon>Actinomycetota</taxon>
        <taxon>Actinomycetes</taxon>
        <taxon>Kitasatosporales</taxon>
        <taxon>Streptomycetaceae</taxon>
        <taxon>Streptomyces</taxon>
    </lineage>
</organism>
<keyword evidence="1" id="KW-0802">TPR repeat</keyword>
<dbReference type="InterPro" id="IPR019734">
    <property type="entry name" value="TPR_rpt"/>
</dbReference>
<reference evidence="3" key="1">
    <citation type="submission" date="2022-10" db="EMBL/GenBank/DDBJ databases">
        <authorList>
            <person name="Mo P."/>
        </authorList>
    </citation>
    <scope>NUCLEOTIDE SEQUENCE</scope>
    <source>
        <strain evidence="3">HUAS 13-4</strain>
    </source>
</reference>
<feature type="compositionally biased region" description="Polar residues" evidence="2">
    <location>
        <begin position="194"/>
        <end position="206"/>
    </location>
</feature>
<name>A0ABY6E4N6_9ACTN</name>
<dbReference type="PANTHER" id="PTHR44395">
    <property type="match status" value="1"/>
</dbReference>
<dbReference type="RefSeq" id="WP_263231722.1">
    <property type="nucleotide sequence ID" value="NZ_CP106793.1"/>
</dbReference>
<dbReference type="SMART" id="SM00028">
    <property type="entry name" value="TPR"/>
    <property type="match status" value="3"/>
</dbReference>
<feature type="repeat" description="TPR" evidence="1">
    <location>
        <begin position="81"/>
        <end position="114"/>
    </location>
</feature>
<keyword evidence="4" id="KW-1185">Reference proteome</keyword>
<evidence type="ECO:0000313" key="4">
    <source>
        <dbReference type="Proteomes" id="UP001061298"/>
    </source>
</evidence>
<dbReference type="PROSITE" id="PS50005">
    <property type="entry name" value="TPR"/>
    <property type="match status" value="2"/>
</dbReference>
<dbReference type="Gene3D" id="1.25.40.10">
    <property type="entry name" value="Tetratricopeptide repeat domain"/>
    <property type="match status" value="2"/>
</dbReference>